<dbReference type="KEGG" id="tbr:Tb09.160.2320"/>
<dbReference type="RefSeq" id="XP_024498427.1">
    <property type="nucleotide sequence ID" value="XM_024642640.1"/>
</dbReference>
<dbReference type="GeneID" id="3660164"/>
<keyword evidence="2" id="KW-1185">Reference proteome</keyword>
<sequence length="42" mass="4495">MITGVTGGESGEDAVELAQLIIVRGVVCKRGVECYLKWEAVD</sequence>
<protein>
    <submittedName>
        <fullName evidence="1">Uncharacterized protein</fullName>
    </submittedName>
</protein>
<evidence type="ECO:0000313" key="1">
    <source>
        <dbReference type="EMBL" id="EAN76459.1"/>
    </source>
</evidence>
<dbReference type="Proteomes" id="UP000008524">
    <property type="component" value="Chromosome 9"/>
</dbReference>
<accession>Q38FG1</accession>
<dbReference type="PaxDb" id="5691-EAN76459"/>
<gene>
    <name evidence="1" type="ORF">Tb09.160.2320</name>
</gene>
<dbReference type="EMBL" id="CM000207">
    <property type="protein sequence ID" value="EAN76459.1"/>
    <property type="molecule type" value="Genomic_DNA"/>
</dbReference>
<dbReference type="InParanoid" id="Q38FG1"/>
<organism evidence="1 2">
    <name type="scientific">Trypanosoma brucei brucei (strain 927/4 GUTat10.1)</name>
    <dbReference type="NCBI Taxonomy" id="185431"/>
    <lineage>
        <taxon>Eukaryota</taxon>
        <taxon>Discoba</taxon>
        <taxon>Euglenozoa</taxon>
        <taxon>Kinetoplastea</taxon>
        <taxon>Metakinetoplastina</taxon>
        <taxon>Trypanosomatida</taxon>
        <taxon>Trypanosomatidae</taxon>
        <taxon>Trypanosoma</taxon>
    </lineage>
</organism>
<proteinExistence type="predicted"/>
<reference evidence="1 2" key="1">
    <citation type="journal article" date="2005" name="Science">
        <title>Comparative genomics of trypanosomatid parasitic protozoa.</title>
        <authorList>
            <person name="El-Sayed N.M."/>
            <person name="Myler P.J."/>
            <person name="Blandin G."/>
            <person name="Berriman M."/>
            <person name="Crabtree J."/>
            <person name="Aggarwal G."/>
            <person name="Caler E."/>
            <person name="Renauld H."/>
            <person name="Worthey E.A."/>
            <person name="Hertz-Fowler C."/>
            <person name="Ghedin E."/>
            <person name="Peacock C."/>
            <person name="Bartholomeu D.C."/>
            <person name="Haas B.J."/>
            <person name="Tran A.N."/>
            <person name="Wortman J.R."/>
            <person name="Alsmark U.C."/>
            <person name="Angiuoli S."/>
            <person name="Anupama A."/>
            <person name="Badger J."/>
            <person name="Bringaud F."/>
            <person name="Cadag E."/>
            <person name="Carlton J.M."/>
            <person name="Cerqueira G.C."/>
            <person name="Creasy T."/>
            <person name="Delcher A.L."/>
            <person name="Djikeng A."/>
            <person name="Embley T.M."/>
            <person name="Hauser C."/>
            <person name="Ivens A.C."/>
            <person name="Kummerfeld S.K."/>
            <person name="Pereira-Leal J.B."/>
            <person name="Nilsson D."/>
            <person name="Peterson J."/>
            <person name="Salzberg S.L."/>
            <person name="Shallom J."/>
            <person name="Silva J.C."/>
            <person name="Sundaram J."/>
            <person name="Westenberger S."/>
            <person name="White O."/>
            <person name="Melville S.E."/>
            <person name="Donelson J.E."/>
            <person name="Andersson B."/>
            <person name="Stuart K.D."/>
            <person name="Hall N."/>
        </authorList>
    </citation>
    <scope>NUCLEOTIDE SEQUENCE [LARGE SCALE GENOMIC DNA]</scope>
    <source>
        <strain evidence="1 2">927/4 GUTat10.1</strain>
    </source>
</reference>
<reference evidence="1 2" key="2">
    <citation type="journal article" date="2005" name="Science">
        <title>The genome of the African trypanosome Trypanosoma brucei.</title>
        <authorList>
            <person name="Berriman M."/>
            <person name="Ghedin E."/>
            <person name="Hertz-Fowler C."/>
            <person name="Blandin G."/>
            <person name="Renauld H."/>
            <person name="Bartholomeu D.C."/>
            <person name="Lennard N.J."/>
            <person name="Caler E."/>
            <person name="Hamlin N.E."/>
            <person name="Haas B."/>
            <person name="Bohme U."/>
            <person name="Hannick L."/>
            <person name="Aslett M.A."/>
            <person name="Shallom J."/>
            <person name="Marcello L."/>
            <person name="Hou L."/>
            <person name="Wickstead B."/>
            <person name="Alsmark U.C."/>
            <person name="Arrowsmith C."/>
            <person name="Atkin R.J."/>
            <person name="Barron A.J."/>
            <person name="Bringaud F."/>
            <person name="Brooks K."/>
            <person name="Carrington M."/>
            <person name="Cherevach I."/>
            <person name="Chillingworth T.J."/>
            <person name="Churcher C."/>
            <person name="Clark L.N."/>
            <person name="Corton C.H."/>
            <person name="Cronin A."/>
            <person name="Davies R.M."/>
            <person name="Doggett J."/>
            <person name="Djikeng A."/>
            <person name="Feldblyum T."/>
            <person name="Field M.C."/>
            <person name="Fraser A."/>
            <person name="Goodhead I."/>
            <person name="Hance Z."/>
            <person name="Harper D."/>
            <person name="Harris B.R."/>
            <person name="Hauser H."/>
            <person name="Hostetler J."/>
            <person name="Ivens A."/>
            <person name="Jagels K."/>
            <person name="Johnson D."/>
            <person name="Johnson J."/>
            <person name="Jones K."/>
            <person name="Kerhornou A.X."/>
            <person name="Koo H."/>
            <person name="Larke N."/>
            <person name="Landfear S."/>
            <person name="Larkin C."/>
            <person name="Leech V."/>
            <person name="Line A."/>
            <person name="Lord A."/>
            <person name="Macleod A."/>
            <person name="Mooney P.J."/>
            <person name="Moule S."/>
            <person name="Martin D.M."/>
            <person name="Morgan G.W."/>
            <person name="Mungall K."/>
            <person name="Norbertczak H."/>
            <person name="Ormond D."/>
            <person name="Pai G."/>
            <person name="Peacock C.S."/>
            <person name="Peterson J."/>
            <person name="Quail M.A."/>
            <person name="Rabbinowitsch E."/>
            <person name="Rajandream M.A."/>
            <person name="Reitter C."/>
            <person name="Salzberg S.L."/>
            <person name="Sanders M."/>
            <person name="Schobel S."/>
            <person name="Sharp S."/>
            <person name="Simmonds M."/>
            <person name="Simpson A.J."/>
            <person name="Tallon L."/>
            <person name="Turner C.M."/>
            <person name="Tait A."/>
            <person name="Tivey A.R."/>
            <person name="Van Aken S."/>
            <person name="Walker D."/>
            <person name="Wanless D."/>
            <person name="Wang S."/>
            <person name="White B."/>
            <person name="White O."/>
            <person name="Whitehead S."/>
            <person name="Woodward J."/>
            <person name="Wortman J."/>
            <person name="Adams M.D."/>
            <person name="Embley T.M."/>
            <person name="Gull K."/>
            <person name="Ullu E."/>
            <person name="Barry J.D."/>
            <person name="Fairlamb A.H."/>
            <person name="Opperdoes F."/>
            <person name="Barrell B.G."/>
            <person name="Donelson J.E."/>
            <person name="Hall N."/>
            <person name="Fraser C.M."/>
            <person name="Melville S.E."/>
            <person name="El-Sayed N.M."/>
        </authorList>
    </citation>
    <scope>NUCLEOTIDE SEQUENCE [LARGE SCALE GENOMIC DNA]</scope>
    <source>
        <strain evidence="1 2">927/4 GUTat10.1</strain>
    </source>
</reference>
<dbReference type="AlphaFoldDB" id="Q38FG1"/>
<evidence type="ECO:0000313" key="2">
    <source>
        <dbReference type="Proteomes" id="UP000008524"/>
    </source>
</evidence>
<name>Q38FG1_TRYB2</name>